<organism evidence="1 2">
    <name type="scientific">Bauhinia variegata</name>
    <name type="common">Purple orchid tree</name>
    <name type="synonym">Phanera variegata</name>
    <dbReference type="NCBI Taxonomy" id="167791"/>
    <lineage>
        <taxon>Eukaryota</taxon>
        <taxon>Viridiplantae</taxon>
        <taxon>Streptophyta</taxon>
        <taxon>Embryophyta</taxon>
        <taxon>Tracheophyta</taxon>
        <taxon>Spermatophyta</taxon>
        <taxon>Magnoliopsida</taxon>
        <taxon>eudicotyledons</taxon>
        <taxon>Gunneridae</taxon>
        <taxon>Pentapetalae</taxon>
        <taxon>rosids</taxon>
        <taxon>fabids</taxon>
        <taxon>Fabales</taxon>
        <taxon>Fabaceae</taxon>
        <taxon>Cercidoideae</taxon>
        <taxon>Cercideae</taxon>
        <taxon>Bauhiniinae</taxon>
        <taxon>Bauhinia</taxon>
    </lineage>
</organism>
<name>A0ACB9P7X9_BAUVA</name>
<dbReference type="EMBL" id="CM039430">
    <property type="protein sequence ID" value="KAI4344518.1"/>
    <property type="molecule type" value="Genomic_DNA"/>
</dbReference>
<accession>A0ACB9P7X9</accession>
<sequence length="297" mass="33576">MAEPATASTVSMIAFVASWVTPSSLFLFLNLVVGSILLSYRFTPKKPTQKSELGPHDSSQLVRSSSLLERVRSFNFGFQKYEPTNVETEYIQPVRDRPQLVRTPSLLERVTLFNFGFHKYDSVAAETEHIQPDQPECQHPNPNPDNPPEGQERLARTPSLLERLKSINFSALYRSDSVHADEESDIQAQGSDQDHTSGNLVKSSKSATHKQSPAKSSVKKSASEKSNFRNFDGNEAKMEQRRPETVRNSGRESETTSFGEDDGVDAKADDFINRFKQQLRLQRLDSLLRYRETPRPN</sequence>
<evidence type="ECO:0000313" key="2">
    <source>
        <dbReference type="Proteomes" id="UP000828941"/>
    </source>
</evidence>
<protein>
    <submittedName>
        <fullName evidence="1">Uncharacterized protein</fullName>
    </submittedName>
</protein>
<gene>
    <name evidence="1" type="ORF">L6164_011735</name>
</gene>
<evidence type="ECO:0000313" key="1">
    <source>
        <dbReference type="EMBL" id="KAI4344518.1"/>
    </source>
</evidence>
<proteinExistence type="predicted"/>
<reference evidence="1 2" key="1">
    <citation type="journal article" date="2022" name="DNA Res.">
        <title>Chromosomal-level genome assembly of the orchid tree Bauhinia variegata (Leguminosae; Cercidoideae) supports the allotetraploid origin hypothesis of Bauhinia.</title>
        <authorList>
            <person name="Zhong Y."/>
            <person name="Chen Y."/>
            <person name="Zheng D."/>
            <person name="Pang J."/>
            <person name="Liu Y."/>
            <person name="Luo S."/>
            <person name="Meng S."/>
            <person name="Qian L."/>
            <person name="Wei D."/>
            <person name="Dai S."/>
            <person name="Zhou R."/>
        </authorList>
    </citation>
    <scope>NUCLEOTIDE SEQUENCE [LARGE SCALE GENOMIC DNA]</scope>
    <source>
        <strain evidence="1">BV-YZ2020</strain>
    </source>
</reference>
<comment type="caution">
    <text evidence="1">The sequence shown here is derived from an EMBL/GenBank/DDBJ whole genome shotgun (WGS) entry which is preliminary data.</text>
</comment>
<dbReference type="Proteomes" id="UP000828941">
    <property type="component" value="Chromosome 5"/>
</dbReference>
<keyword evidence="2" id="KW-1185">Reference proteome</keyword>